<dbReference type="AlphaFoldDB" id="A0A838CT05"/>
<gene>
    <name evidence="1" type="ORF">H0266_09855</name>
</gene>
<keyword evidence="2" id="KW-1185">Reference proteome</keyword>
<organism evidence="1 2">
    <name type="scientific">Halobacillus locisalis</name>
    <dbReference type="NCBI Taxonomy" id="220753"/>
    <lineage>
        <taxon>Bacteria</taxon>
        <taxon>Bacillati</taxon>
        <taxon>Bacillota</taxon>
        <taxon>Bacilli</taxon>
        <taxon>Bacillales</taxon>
        <taxon>Bacillaceae</taxon>
        <taxon>Halobacillus</taxon>
    </lineage>
</organism>
<evidence type="ECO:0008006" key="3">
    <source>
        <dbReference type="Google" id="ProtNLM"/>
    </source>
</evidence>
<reference evidence="1 2" key="1">
    <citation type="journal article" date="2004" name="Extremophiles">
        <title>Halobacillus locisalis sp. nov., a halophilic bacterium isolated from a marine solar saltern of the Yellow Sea in Korea.</title>
        <authorList>
            <person name="Yoon J.H."/>
            <person name="Kang K.H."/>
            <person name="Oh T.K."/>
            <person name="Park Y.H."/>
        </authorList>
    </citation>
    <scope>NUCLEOTIDE SEQUENCE [LARGE SCALE GENOMIC DNA]</scope>
    <source>
        <strain evidence="1 2">KCTC 3788</strain>
    </source>
</reference>
<evidence type="ECO:0000313" key="2">
    <source>
        <dbReference type="Proteomes" id="UP000571017"/>
    </source>
</evidence>
<comment type="caution">
    <text evidence="1">The sequence shown here is derived from an EMBL/GenBank/DDBJ whole genome shotgun (WGS) entry which is preliminary data.</text>
</comment>
<dbReference type="EMBL" id="JACEFG010000002">
    <property type="protein sequence ID" value="MBA2175197.1"/>
    <property type="molecule type" value="Genomic_DNA"/>
</dbReference>
<dbReference type="RefSeq" id="WP_181472228.1">
    <property type="nucleotide sequence ID" value="NZ_JACEFG010000002.1"/>
</dbReference>
<protein>
    <recommendedName>
        <fullName evidence="3">Polyhydroxyalkanoate synthesis regulator phasin</fullName>
    </recommendedName>
</protein>
<dbReference type="Proteomes" id="UP000571017">
    <property type="component" value="Unassembled WGS sequence"/>
</dbReference>
<proteinExistence type="predicted"/>
<name>A0A838CT05_9BACI</name>
<dbReference type="NCBIfam" id="NF047773">
    <property type="entry name" value="phas_rel_Lepto"/>
    <property type="match status" value="1"/>
</dbReference>
<accession>A0A838CT05</accession>
<evidence type="ECO:0000313" key="1">
    <source>
        <dbReference type="EMBL" id="MBA2175197.1"/>
    </source>
</evidence>
<sequence length="99" mass="11430">MNDLLKKGFYLGLGAAVSGKEKFEKMVNEMVKRGEMSPSQAKSVMNEWISKGESYDKEWGSQAKAKMQDRMKDLGFVSREEYEVLESRVKRLENYHNGE</sequence>